<evidence type="ECO:0000313" key="6">
    <source>
        <dbReference type="Proteomes" id="UP000315295"/>
    </source>
</evidence>
<feature type="domain" description="Disease resistance N-terminal" evidence="4">
    <location>
        <begin position="5"/>
        <end position="60"/>
    </location>
</feature>
<gene>
    <name evidence="5" type="ORF">C1H46_024655</name>
</gene>
<dbReference type="GO" id="GO:0006952">
    <property type="term" value="P:defense response"/>
    <property type="evidence" value="ECO:0007669"/>
    <property type="project" value="UniProtKB-KW"/>
</dbReference>
<evidence type="ECO:0000256" key="2">
    <source>
        <dbReference type="ARBA" id="ARBA00022741"/>
    </source>
</evidence>
<dbReference type="AlphaFoldDB" id="A0A540LTB2"/>
<keyword evidence="6" id="KW-1185">Reference proteome</keyword>
<keyword evidence="1" id="KW-0677">Repeat</keyword>
<organism evidence="5 6">
    <name type="scientific">Malus baccata</name>
    <name type="common">Siberian crab apple</name>
    <name type="synonym">Pyrus baccata</name>
    <dbReference type="NCBI Taxonomy" id="106549"/>
    <lineage>
        <taxon>Eukaryota</taxon>
        <taxon>Viridiplantae</taxon>
        <taxon>Streptophyta</taxon>
        <taxon>Embryophyta</taxon>
        <taxon>Tracheophyta</taxon>
        <taxon>Spermatophyta</taxon>
        <taxon>Magnoliopsida</taxon>
        <taxon>eudicotyledons</taxon>
        <taxon>Gunneridae</taxon>
        <taxon>Pentapetalae</taxon>
        <taxon>rosids</taxon>
        <taxon>fabids</taxon>
        <taxon>Rosales</taxon>
        <taxon>Rosaceae</taxon>
        <taxon>Amygdaloideae</taxon>
        <taxon>Maleae</taxon>
        <taxon>Malus</taxon>
    </lineage>
</organism>
<keyword evidence="2" id="KW-0547">Nucleotide-binding</keyword>
<evidence type="ECO:0000259" key="4">
    <source>
        <dbReference type="Pfam" id="PF18052"/>
    </source>
</evidence>
<dbReference type="Pfam" id="PF18052">
    <property type="entry name" value="Rx_N"/>
    <property type="match status" value="1"/>
</dbReference>
<name>A0A540LTB2_MALBA</name>
<dbReference type="STRING" id="106549.A0A540LTB2"/>
<evidence type="ECO:0000256" key="1">
    <source>
        <dbReference type="ARBA" id="ARBA00022737"/>
    </source>
</evidence>
<comment type="caution">
    <text evidence="5">The sequence shown here is derived from an EMBL/GenBank/DDBJ whole genome shotgun (WGS) entry which is preliminary data.</text>
</comment>
<dbReference type="GO" id="GO:0000166">
    <property type="term" value="F:nucleotide binding"/>
    <property type="evidence" value="ECO:0007669"/>
    <property type="project" value="UniProtKB-KW"/>
</dbReference>
<dbReference type="EMBL" id="VIEB01000470">
    <property type="protein sequence ID" value="TQD89763.1"/>
    <property type="molecule type" value="Genomic_DNA"/>
</dbReference>
<dbReference type="Gene3D" id="1.20.5.4130">
    <property type="match status" value="1"/>
</dbReference>
<keyword evidence="3" id="KW-0611">Plant defense</keyword>
<protein>
    <recommendedName>
        <fullName evidence="4">Disease resistance N-terminal domain-containing protein</fullName>
    </recommendedName>
</protein>
<evidence type="ECO:0000313" key="5">
    <source>
        <dbReference type="EMBL" id="TQD89763.1"/>
    </source>
</evidence>
<evidence type="ECO:0000256" key="3">
    <source>
        <dbReference type="ARBA" id="ARBA00022821"/>
    </source>
</evidence>
<accession>A0A540LTB2</accession>
<sequence>MAEAFVSFLVEELGSIVFQQVEQEVRLVTNVNKEVASVTRNLRAIQDLLQDAEERQVKEANPEGRLSIIHLSQKAANDAKKALFNCQCHLMTLAGGSDEGTLNALQPNPNVTTLIIRDYNGLRRLGLYDCRECELLPPLVDLTHHRVPLEVEQKKYTNKVVGGMVREEEEPTRKMEEVGCWG</sequence>
<proteinExistence type="predicted"/>
<dbReference type="Proteomes" id="UP000315295">
    <property type="component" value="Unassembled WGS sequence"/>
</dbReference>
<reference evidence="5 6" key="1">
    <citation type="journal article" date="2019" name="G3 (Bethesda)">
        <title>Sequencing of a Wild Apple (Malus baccata) Genome Unravels the Differences Between Cultivated and Wild Apple Species Regarding Disease Resistance and Cold Tolerance.</title>
        <authorList>
            <person name="Chen X."/>
        </authorList>
    </citation>
    <scope>NUCLEOTIDE SEQUENCE [LARGE SCALE GENOMIC DNA]</scope>
    <source>
        <strain evidence="6">cv. Shandingzi</strain>
        <tissue evidence="5">Leaves</tissue>
    </source>
</reference>
<dbReference type="InterPro" id="IPR041118">
    <property type="entry name" value="Rx_N"/>
</dbReference>